<dbReference type="Gene3D" id="1.20.1740.10">
    <property type="entry name" value="Amino acid/polyamine transporter I"/>
    <property type="match status" value="1"/>
</dbReference>
<feature type="transmembrane region" description="Helical" evidence="7">
    <location>
        <begin position="164"/>
        <end position="185"/>
    </location>
</feature>
<evidence type="ECO:0000313" key="9">
    <source>
        <dbReference type="EMBL" id="EYE92462.1"/>
    </source>
</evidence>
<feature type="transmembrane region" description="Helical" evidence="7">
    <location>
        <begin position="349"/>
        <end position="370"/>
    </location>
</feature>
<reference evidence="10" key="1">
    <citation type="journal article" date="2014" name="Nat. Commun.">
        <title>Genomic adaptations of the halophilic Dead Sea filamentous fungus Eurotium rubrum.</title>
        <authorList>
            <person name="Kis-Papo T."/>
            <person name="Weig A.R."/>
            <person name="Riley R."/>
            <person name="Persoh D."/>
            <person name="Salamov A."/>
            <person name="Sun H."/>
            <person name="Lipzen A."/>
            <person name="Wasser S.P."/>
            <person name="Rambold G."/>
            <person name="Grigoriev I.V."/>
            <person name="Nevo E."/>
        </authorList>
    </citation>
    <scope>NUCLEOTIDE SEQUENCE [LARGE SCALE GENOMIC DNA]</scope>
    <source>
        <strain evidence="10">CBS 135680</strain>
    </source>
</reference>
<dbReference type="GO" id="GO:0015179">
    <property type="term" value="F:L-amino acid transmembrane transporter activity"/>
    <property type="evidence" value="ECO:0007669"/>
    <property type="project" value="TreeGrafter"/>
</dbReference>
<dbReference type="RefSeq" id="XP_040636150.1">
    <property type="nucleotide sequence ID" value="XM_040787414.1"/>
</dbReference>
<proteinExistence type="inferred from homology"/>
<dbReference type="AlphaFoldDB" id="A0A017S677"/>
<evidence type="ECO:0000256" key="1">
    <source>
        <dbReference type="ARBA" id="ARBA00004141"/>
    </source>
</evidence>
<feature type="transmembrane region" description="Helical" evidence="7">
    <location>
        <begin position="309"/>
        <end position="329"/>
    </location>
</feature>
<feature type="transmembrane region" description="Helical" evidence="7">
    <location>
        <begin position="268"/>
        <end position="289"/>
    </location>
</feature>
<evidence type="ECO:0000256" key="6">
    <source>
        <dbReference type="SAM" id="MobiDB-lite"/>
    </source>
</evidence>
<dbReference type="OrthoDB" id="294730at2759"/>
<dbReference type="EMBL" id="KK088436">
    <property type="protein sequence ID" value="EYE92462.1"/>
    <property type="molecule type" value="Genomic_DNA"/>
</dbReference>
<feature type="transmembrane region" description="Helical" evidence="7">
    <location>
        <begin position="135"/>
        <end position="158"/>
    </location>
</feature>
<feature type="transmembrane region" description="Helical" evidence="7">
    <location>
        <begin position="382"/>
        <end position="403"/>
    </location>
</feature>
<feature type="transmembrane region" description="Helical" evidence="7">
    <location>
        <begin position="237"/>
        <end position="256"/>
    </location>
</feature>
<dbReference type="GO" id="GO:0016020">
    <property type="term" value="C:membrane"/>
    <property type="evidence" value="ECO:0007669"/>
    <property type="project" value="UniProtKB-SubCell"/>
</dbReference>
<evidence type="ECO:0000313" key="10">
    <source>
        <dbReference type="Proteomes" id="UP000019804"/>
    </source>
</evidence>
<dbReference type="Proteomes" id="UP000019804">
    <property type="component" value="Unassembled WGS sequence"/>
</dbReference>
<protein>
    <submittedName>
        <fullName evidence="9">Amino acid transporter</fullName>
    </submittedName>
</protein>
<dbReference type="GeneID" id="63702538"/>
<feature type="transmembrane region" description="Helical" evidence="7">
    <location>
        <begin position="86"/>
        <end position="107"/>
    </location>
</feature>
<comment type="similarity">
    <text evidence="2">Belongs to the amino acid/polyamine transporter 2 family.</text>
</comment>
<keyword evidence="3 7" id="KW-0812">Transmembrane</keyword>
<evidence type="ECO:0000256" key="3">
    <source>
        <dbReference type="ARBA" id="ARBA00022692"/>
    </source>
</evidence>
<evidence type="ECO:0000256" key="4">
    <source>
        <dbReference type="ARBA" id="ARBA00022989"/>
    </source>
</evidence>
<keyword evidence="4 7" id="KW-1133">Transmembrane helix</keyword>
<dbReference type="PANTHER" id="PTHR22950:SF479">
    <property type="entry name" value="AMINO ACID TRANSPORTER (EUROFUNG)-RELATED"/>
    <property type="match status" value="1"/>
</dbReference>
<comment type="subcellular location">
    <subcellularLocation>
        <location evidence="1">Membrane</location>
        <topology evidence="1">Multi-pass membrane protein</topology>
    </subcellularLocation>
</comment>
<feature type="domain" description="Amino acid transporter transmembrane" evidence="8">
    <location>
        <begin position="55"/>
        <end position="437"/>
    </location>
</feature>
<keyword evidence="5 7" id="KW-0472">Membrane</keyword>
<sequence length="459" mass="49419">MNQSDIHHSALETGQEEKQKTEGPTLPDDIQKAETTPYRQDVFGDEEHAEVKYKTLKWWQCGLLMVAETISLGILSLPAAVAGLGLAPAIIILISLGLVASYTGYVIGQLKWRYPHISSMADAGEILMGRFGKEILFGGQILYLIFLMASHLLTFTVAMNTITTHGTCSIVFGVVGLVLSLGLSLPRTLKNMSWLSLASFISIFTAVLLTMIAIAIQNPRPVIKATVPTNLVTGFTSALNISLSYASHNIFFNVIAELKDPKDFPKALTLLQCIDITLYLVAAVVIYCYAGDSVASPALGSASPLISKIAYGLALPTIIIAGVISGHIACKSIYTRVFAGTDRMHKRDFTAVGSWIGIAVALWVVAWIIAEAIPVFSNLLSLMTALFASWFSFGLPGMFWLYMNKGLWFASPRKICLTVVNALCICIGVIMCGLGLYSSGKAIHDDSSSASFSCAANDA</sequence>
<feature type="compositionally biased region" description="Basic and acidic residues" evidence="6">
    <location>
        <begin position="1"/>
        <end position="21"/>
    </location>
</feature>
<accession>A0A017S677</accession>
<gene>
    <name evidence="9" type="ORF">EURHEDRAFT_543392</name>
</gene>
<name>A0A017S677_ASPRC</name>
<feature type="transmembrane region" description="Helical" evidence="7">
    <location>
        <begin position="197"/>
        <end position="217"/>
    </location>
</feature>
<dbReference type="STRING" id="1388766.A0A017S677"/>
<evidence type="ECO:0000259" key="8">
    <source>
        <dbReference type="Pfam" id="PF01490"/>
    </source>
</evidence>
<feature type="transmembrane region" description="Helical" evidence="7">
    <location>
        <begin position="415"/>
        <end position="437"/>
    </location>
</feature>
<evidence type="ECO:0000256" key="7">
    <source>
        <dbReference type="SAM" id="Phobius"/>
    </source>
</evidence>
<evidence type="ECO:0000256" key="2">
    <source>
        <dbReference type="ARBA" id="ARBA00008066"/>
    </source>
</evidence>
<organism evidence="9 10">
    <name type="scientific">Aspergillus ruber (strain CBS 135680)</name>
    <dbReference type="NCBI Taxonomy" id="1388766"/>
    <lineage>
        <taxon>Eukaryota</taxon>
        <taxon>Fungi</taxon>
        <taxon>Dikarya</taxon>
        <taxon>Ascomycota</taxon>
        <taxon>Pezizomycotina</taxon>
        <taxon>Eurotiomycetes</taxon>
        <taxon>Eurotiomycetidae</taxon>
        <taxon>Eurotiales</taxon>
        <taxon>Aspergillaceae</taxon>
        <taxon>Aspergillus</taxon>
        <taxon>Aspergillus subgen. Aspergillus</taxon>
    </lineage>
</organism>
<dbReference type="Pfam" id="PF01490">
    <property type="entry name" value="Aa_trans"/>
    <property type="match status" value="1"/>
</dbReference>
<feature type="region of interest" description="Disordered" evidence="6">
    <location>
        <begin position="1"/>
        <end position="31"/>
    </location>
</feature>
<dbReference type="FunFam" id="1.20.1740.10:FF:000039">
    <property type="entry name" value="Neutral amino acid transporter (Eurofung)"/>
    <property type="match status" value="1"/>
</dbReference>
<dbReference type="HOGENOM" id="CLU_027816_4_2_1"/>
<evidence type="ECO:0000256" key="5">
    <source>
        <dbReference type="ARBA" id="ARBA00023136"/>
    </source>
</evidence>
<keyword evidence="10" id="KW-1185">Reference proteome</keyword>
<dbReference type="InterPro" id="IPR013057">
    <property type="entry name" value="AA_transpt_TM"/>
</dbReference>
<feature type="transmembrane region" description="Helical" evidence="7">
    <location>
        <begin position="61"/>
        <end position="80"/>
    </location>
</feature>
<dbReference type="PANTHER" id="PTHR22950">
    <property type="entry name" value="AMINO ACID TRANSPORTER"/>
    <property type="match status" value="1"/>
</dbReference>